<dbReference type="GO" id="GO:0003677">
    <property type="term" value="F:DNA binding"/>
    <property type="evidence" value="ECO:0007669"/>
    <property type="project" value="UniProtKB-KW"/>
</dbReference>
<dbReference type="Pfam" id="PF01381">
    <property type="entry name" value="HTH_3"/>
    <property type="match status" value="1"/>
</dbReference>
<dbReference type="EMBL" id="JAESVA010000010">
    <property type="protein sequence ID" value="MCB8883037.1"/>
    <property type="molecule type" value="Genomic_DNA"/>
</dbReference>
<dbReference type="Proteomes" id="UP000721844">
    <property type="component" value="Unassembled WGS sequence"/>
</dbReference>
<dbReference type="SUPFAM" id="SSF47413">
    <property type="entry name" value="lambda repressor-like DNA-binding domains"/>
    <property type="match status" value="1"/>
</dbReference>
<feature type="region of interest" description="Disordered" evidence="2">
    <location>
        <begin position="125"/>
        <end position="156"/>
    </location>
</feature>
<name>A0A964E618_9PROT</name>
<keyword evidence="5" id="KW-1185">Reference proteome</keyword>
<accession>A0A964E618</accession>
<feature type="domain" description="HTH cro/C1-type" evidence="3">
    <location>
        <begin position="26"/>
        <end position="80"/>
    </location>
</feature>
<reference evidence="4 5" key="1">
    <citation type="journal article" date="2021" name="Microorganisms">
        <title>Acidisoma silvae sp. nov. and Acidisomacellulosilytica sp. nov., Two Acidophilic Bacteria Isolated from Decaying Wood, Hydrolyzing Cellulose and Producing Poly-3-hydroxybutyrate.</title>
        <authorList>
            <person name="Mieszkin S."/>
            <person name="Pouder E."/>
            <person name="Uroz S."/>
            <person name="Simon-Colin C."/>
            <person name="Alain K."/>
        </authorList>
    </citation>
    <scope>NUCLEOTIDE SEQUENCE [LARGE SCALE GENOMIC DNA]</scope>
    <source>
        <strain evidence="4 5">HW T5.17</strain>
    </source>
</reference>
<organism evidence="4 5">
    <name type="scientific">Acidisoma cellulosilyticum</name>
    <dbReference type="NCBI Taxonomy" id="2802395"/>
    <lineage>
        <taxon>Bacteria</taxon>
        <taxon>Pseudomonadati</taxon>
        <taxon>Pseudomonadota</taxon>
        <taxon>Alphaproteobacteria</taxon>
        <taxon>Acetobacterales</taxon>
        <taxon>Acidocellaceae</taxon>
        <taxon>Acidisoma</taxon>
    </lineage>
</organism>
<dbReference type="RefSeq" id="WP_227309694.1">
    <property type="nucleotide sequence ID" value="NZ_JAESVA010000010.1"/>
</dbReference>
<gene>
    <name evidence="4" type="ORF">ACELLULO517_22505</name>
</gene>
<feature type="compositionally biased region" description="Basic and acidic residues" evidence="2">
    <location>
        <begin position="129"/>
        <end position="139"/>
    </location>
</feature>
<dbReference type="InterPro" id="IPR001387">
    <property type="entry name" value="Cro/C1-type_HTH"/>
</dbReference>
<evidence type="ECO:0000259" key="3">
    <source>
        <dbReference type="PROSITE" id="PS50943"/>
    </source>
</evidence>
<dbReference type="PROSITE" id="PS50943">
    <property type="entry name" value="HTH_CROC1"/>
    <property type="match status" value="1"/>
</dbReference>
<protein>
    <submittedName>
        <fullName evidence="4">Helix-turn-helix transcriptional regulator</fullName>
    </submittedName>
</protein>
<dbReference type="PANTHER" id="PTHR46797:SF1">
    <property type="entry name" value="METHYLPHOSPHONATE SYNTHASE"/>
    <property type="match status" value="1"/>
</dbReference>
<dbReference type="GO" id="GO:0003700">
    <property type="term" value="F:DNA-binding transcription factor activity"/>
    <property type="evidence" value="ECO:0007669"/>
    <property type="project" value="TreeGrafter"/>
</dbReference>
<dbReference type="GO" id="GO:0005829">
    <property type="term" value="C:cytosol"/>
    <property type="evidence" value="ECO:0007669"/>
    <property type="project" value="TreeGrafter"/>
</dbReference>
<dbReference type="InterPro" id="IPR050807">
    <property type="entry name" value="TransReg_Diox_bact_type"/>
</dbReference>
<dbReference type="SMART" id="SM00530">
    <property type="entry name" value="HTH_XRE"/>
    <property type="match status" value="1"/>
</dbReference>
<dbReference type="PANTHER" id="PTHR46797">
    <property type="entry name" value="HTH-TYPE TRANSCRIPTIONAL REGULATOR"/>
    <property type="match status" value="1"/>
</dbReference>
<dbReference type="InterPro" id="IPR010982">
    <property type="entry name" value="Lambda_DNA-bd_dom_sf"/>
</dbReference>
<evidence type="ECO:0000313" key="5">
    <source>
        <dbReference type="Proteomes" id="UP000721844"/>
    </source>
</evidence>
<dbReference type="AlphaFoldDB" id="A0A964E618"/>
<keyword evidence="1" id="KW-0238">DNA-binding</keyword>
<evidence type="ECO:0000256" key="2">
    <source>
        <dbReference type="SAM" id="MobiDB-lite"/>
    </source>
</evidence>
<proteinExistence type="predicted"/>
<dbReference type="CDD" id="cd00093">
    <property type="entry name" value="HTH_XRE"/>
    <property type="match status" value="1"/>
</dbReference>
<comment type="caution">
    <text evidence="4">The sequence shown here is derived from an EMBL/GenBank/DDBJ whole genome shotgun (WGS) entry which is preliminary data.</text>
</comment>
<sequence>MARQPKENAPPDEELDEIIRNIADRLAAARKDRGLTQAALGAMADMTQQQVFGLEQGTSNVTIRTLARVAKVLDVDLNTLFSKIGASSSTRLVEALESFRTLLEERAEQERAFRREIGELIDRASANAIRREPEQKEGGDGCPSEAGACSGAIKKQ</sequence>
<evidence type="ECO:0000256" key="1">
    <source>
        <dbReference type="ARBA" id="ARBA00023125"/>
    </source>
</evidence>
<evidence type="ECO:0000313" key="4">
    <source>
        <dbReference type="EMBL" id="MCB8883037.1"/>
    </source>
</evidence>
<dbReference type="Gene3D" id="1.10.260.40">
    <property type="entry name" value="lambda repressor-like DNA-binding domains"/>
    <property type="match status" value="1"/>
</dbReference>